<keyword evidence="1" id="KW-1133">Transmembrane helix</keyword>
<dbReference type="EMBL" id="JAPZVP010000001">
    <property type="protein sequence ID" value="MDA1358137.1"/>
    <property type="molecule type" value="Genomic_DNA"/>
</dbReference>
<evidence type="ECO:0000313" key="3">
    <source>
        <dbReference type="Proteomes" id="UP001146067"/>
    </source>
</evidence>
<sequence length="137" mass="14738">MPSSIESRHIEIRFARRWSVVMCAMGVVLLICAALSLLMPFVPTMGPFALAGLAFLAGGLRSLWKPRYRYDTETGALTVFMAVGPGTKGIGAAKGERVYFDGRRIMRELPGGGRRKVSTVGANRDDLAGLIAVLPQG</sequence>
<dbReference type="RefSeq" id="WP_270107912.1">
    <property type="nucleotide sequence ID" value="NZ_JAPZVP010000001.1"/>
</dbReference>
<dbReference type="Proteomes" id="UP001146067">
    <property type="component" value="Unassembled WGS sequence"/>
</dbReference>
<feature type="transmembrane region" description="Helical" evidence="1">
    <location>
        <begin position="20"/>
        <end position="39"/>
    </location>
</feature>
<protein>
    <submittedName>
        <fullName evidence="2">Uncharacterized protein</fullName>
    </submittedName>
</protein>
<evidence type="ECO:0000256" key="1">
    <source>
        <dbReference type="SAM" id="Phobius"/>
    </source>
</evidence>
<dbReference type="AlphaFoldDB" id="A0A9X3SNF1"/>
<gene>
    <name evidence="2" type="ORF">O1R50_00765</name>
</gene>
<keyword evidence="1" id="KW-0472">Membrane</keyword>
<evidence type="ECO:0000313" key="2">
    <source>
        <dbReference type="EMBL" id="MDA1358137.1"/>
    </source>
</evidence>
<keyword evidence="1" id="KW-0812">Transmembrane</keyword>
<keyword evidence="3" id="KW-1185">Reference proteome</keyword>
<organism evidence="2 3">
    <name type="scientific">Glycomyces luteolus</name>
    <dbReference type="NCBI Taxonomy" id="2670330"/>
    <lineage>
        <taxon>Bacteria</taxon>
        <taxon>Bacillati</taxon>
        <taxon>Actinomycetota</taxon>
        <taxon>Actinomycetes</taxon>
        <taxon>Glycomycetales</taxon>
        <taxon>Glycomycetaceae</taxon>
        <taxon>Glycomyces</taxon>
    </lineage>
</organism>
<accession>A0A9X3SNF1</accession>
<comment type="caution">
    <text evidence="2">The sequence shown here is derived from an EMBL/GenBank/DDBJ whole genome shotgun (WGS) entry which is preliminary data.</text>
</comment>
<name>A0A9X3SNF1_9ACTN</name>
<feature type="transmembrane region" description="Helical" evidence="1">
    <location>
        <begin position="45"/>
        <end position="64"/>
    </location>
</feature>
<proteinExistence type="predicted"/>
<reference evidence="2" key="1">
    <citation type="submission" date="2022-12" db="EMBL/GenBank/DDBJ databases">
        <title>Gycomyces niveus sp.nov.,a novel actinomycete isolated from soil in Shouguan.</title>
        <authorList>
            <person name="Yang X."/>
        </authorList>
    </citation>
    <scope>NUCLEOTIDE SEQUENCE</scope>
    <source>
        <strain evidence="2">NEAU-A15</strain>
    </source>
</reference>